<organism evidence="2 3">
    <name type="scientific">Nonomuraea endophytica</name>
    <dbReference type="NCBI Taxonomy" id="714136"/>
    <lineage>
        <taxon>Bacteria</taxon>
        <taxon>Bacillati</taxon>
        <taxon>Actinomycetota</taxon>
        <taxon>Actinomycetes</taxon>
        <taxon>Streptosporangiales</taxon>
        <taxon>Streptosporangiaceae</taxon>
        <taxon>Nonomuraea</taxon>
    </lineage>
</organism>
<dbReference type="AlphaFoldDB" id="A0A7W8A3J3"/>
<reference evidence="2 3" key="1">
    <citation type="submission" date="2020-08" db="EMBL/GenBank/DDBJ databases">
        <title>Genomic Encyclopedia of Type Strains, Phase IV (KMG-IV): sequencing the most valuable type-strain genomes for metagenomic binning, comparative biology and taxonomic classification.</title>
        <authorList>
            <person name="Goeker M."/>
        </authorList>
    </citation>
    <scope>NUCLEOTIDE SEQUENCE [LARGE SCALE GENOMIC DNA]</scope>
    <source>
        <strain evidence="2 3">DSM 45385</strain>
    </source>
</reference>
<feature type="domain" description="ACT" evidence="1">
    <location>
        <begin position="4"/>
        <end position="75"/>
    </location>
</feature>
<dbReference type="InterPro" id="IPR045865">
    <property type="entry name" value="ACT-like_dom_sf"/>
</dbReference>
<dbReference type="Pfam" id="PF01842">
    <property type="entry name" value="ACT"/>
    <property type="match status" value="1"/>
</dbReference>
<protein>
    <recommendedName>
        <fullName evidence="1">ACT domain-containing protein</fullName>
    </recommendedName>
</protein>
<accession>A0A7W8A3J3</accession>
<dbReference type="Proteomes" id="UP000568380">
    <property type="component" value="Unassembled WGS sequence"/>
</dbReference>
<dbReference type="RefSeq" id="WP_184964056.1">
    <property type="nucleotide sequence ID" value="NZ_JACHIN010000005.1"/>
</dbReference>
<proteinExistence type="predicted"/>
<name>A0A7W8A3J3_9ACTN</name>
<dbReference type="PROSITE" id="PS51671">
    <property type="entry name" value="ACT"/>
    <property type="match status" value="1"/>
</dbReference>
<dbReference type="EMBL" id="JACHIN010000005">
    <property type="protein sequence ID" value="MBB5078931.1"/>
    <property type="molecule type" value="Genomic_DNA"/>
</dbReference>
<evidence type="ECO:0000313" key="2">
    <source>
        <dbReference type="EMBL" id="MBB5078931.1"/>
    </source>
</evidence>
<comment type="caution">
    <text evidence="2">The sequence shown here is derived from an EMBL/GenBank/DDBJ whole genome shotgun (WGS) entry which is preliminary data.</text>
</comment>
<keyword evidence="3" id="KW-1185">Reference proteome</keyword>
<dbReference type="SUPFAM" id="SSF55021">
    <property type="entry name" value="ACT-like"/>
    <property type="match status" value="1"/>
</dbReference>
<gene>
    <name evidence="2" type="ORF">HNR40_004417</name>
</gene>
<dbReference type="InterPro" id="IPR002912">
    <property type="entry name" value="ACT_dom"/>
</dbReference>
<evidence type="ECO:0000259" key="1">
    <source>
        <dbReference type="PROSITE" id="PS51671"/>
    </source>
</evidence>
<sequence length="202" mass="21197">MLLRIRVSLPDRPGGLGQVARALGALGADILQVTVLEREAGRALDEFTVNWPAAAGEVTDRLSGAPGVRVEGYWPTRELPGSAPDYDVLTQVAADPARGLATLVDALPALCGADWALALADGVVRHASLAAPTAFDLPDPPLRPAARAGADLRLMVLPVAELHIVVARSTGPAFHRAELHRATRITDVVAKLSGRTPETTHP</sequence>
<evidence type="ECO:0000313" key="3">
    <source>
        <dbReference type="Proteomes" id="UP000568380"/>
    </source>
</evidence>